<name>A0A128A4M6_9ARCH</name>
<reference evidence="3" key="1">
    <citation type="submission" date="2015-10" db="EMBL/GenBank/DDBJ databases">
        <authorList>
            <person name="Lehtovirta-Morley L.E."/>
            <person name="Vieille C."/>
        </authorList>
    </citation>
    <scope>NUCLEOTIDE SEQUENCE [LARGE SCALE GENOMIC DNA]</scope>
</reference>
<keyword evidence="3" id="KW-1185">Reference proteome</keyword>
<dbReference type="AlphaFoldDB" id="A0A128A4M6"/>
<dbReference type="EMBL" id="LN890280">
    <property type="protein sequence ID" value="CUR52277.1"/>
    <property type="molecule type" value="Genomic_DNA"/>
</dbReference>
<evidence type="ECO:0000313" key="2">
    <source>
        <dbReference type="EMBL" id="CUR52277.1"/>
    </source>
</evidence>
<organism evidence="2 3">
    <name type="scientific">Nitrosotalea devaniterrae</name>
    <dbReference type="NCBI Taxonomy" id="1078905"/>
    <lineage>
        <taxon>Archaea</taxon>
        <taxon>Nitrososphaerota</taxon>
        <taxon>Nitrososphaeria</taxon>
        <taxon>Nitrosotaleales</taxon>
        <taxon>Nitrosotaleaceae</taxon>
        <taxon>Nitrosotalea</taxon>
    </lineage>
</organism>
<protein>
    <submittedName>
        <fullName evidence="2">Uncharacterized protein</fullName>
    </submittedName>
</protein>
<evidence type="ECO:0000313" key="3">
    <source>
        <dbReference type="Proteomes" id="UP000196239"/>
    </source>
</evidence>
<dbReference type="KEGG" id="ndv:NDEV_1512"/>
<proteinExistence type="predicted"/>
<sequence>MKKHHLFVFGILIFLVLMVPLMTSSVQAYNKHGPSPIPGNLIPFPGTNHDKHHDSKTPPVIPLPKK</sequence>
<evidence type="ECO:0000256" key="1">
    <source>
        <dbReference type="SAM" id="MobiDB-lite"/>
    </source>
</evidence>
<gene>
    <name evidence="2" type="ORF">NDEV_1512</name>
</gene>
<accession>A0A128A4M6</accession>
<dbReference type="Proteomes" id="UP000196239">
    <property type="component" value="Chromosome 1"/>
</dbReference>
<feature type="region of interest" description="Disordered" evidence="1">
    <location>
        <begin position="40"/>
        <end position="66"/>
    </location>
</feature>